<dbReference type="GO" id="GO:0009725">
    <property type="term" value="P:response to hormone"/>
    <property type="evidence" value="ECO:0007669"/>
    <property type="project" value="UniProtKB-ARBA"/>
</dbReference>
<dbReference type="PANTHER" id="PTHR46287">
    <property type="entry name" value="BTB/POZ AND TAZ DOMAIN-CONTAINING PROTEIN 3-RELATED"/>
    <property type="match status" value="1"/>
</dbReference>
<dbReference type="Proteomes" id="UP000594263">
    <property type="component" value="Unplaced"/>
</dbReference>
<organism evidence="2 3">
    <name type="scientific">Kalanchoe fedtschenkoi</name>
    <name type="common">Lavender scallops</name>
    <name type="synonym">South American air plant</name>
    <dbReference type="NCBI Taxonomy" id="63787"/>
    <lineage>
        <taxon>Eukaryota</taxon>
        <taxon>Viridiplantae</taxon>
        <taxon>Streptophyta</taxon>
        <taxon>Embryophyta</taxon>
        <taxon>Tracheophyta</taxon>
        <taxon>Spermatophyta</taxon>
        <taxon>Magnoliopsida</taxon>
        <taxon>eudicotyledons</taxon>
        <taxon>Gunneridae</taxon>
        <taxon>Pentapetalae</taxon>
        <taxon>Saxifragales</taxon>
        <taxon>Crassulaceae</taxon>
        <taxon>Kalanchoe</taxon>
    </lineage>
</organism>
<dbReference type="Gene3D" id="1.25.40.420">
    <property type="match status" value="1"/>
</dbReference>
<dbReference type="FunFam" id="1.25.40.420:FF:000012">
    <property type="entry name" value="BTB/POZ and TAZ domain-containing protein 2"/>
    <property type="match status" value="1"/>
</dbReference>
<dbReference type="CDD" id="cd14733">
    <property type="entry name" value="BACK"/>
    <property type="match status" value="1"/>
</dbReference>
<keyword evidence="1" id="KW-0479">Metal-binding</keyword>
<proteinExistence type="predicted"/>
<evidence type="ECO:0000256" key="1">
    <source>
        <dbReference type="ARBA" id="ARBA00022723"/>
    </source>
</evidence>
<dbReference type="InterPro" id="IPR044513">
    <property type="entry name" value="BT1/2/3/4/5"/>
</dbReference>
<name>A0A7N0VFJ5_KALFE</name>
<dbReference type="AlphaFoldDB" id="A0A7N0VFJ5"/>
<evidence type="ECO:0000313" key="2">
    <source>
        <dbReference type="EnsemblPlants" id="Kaladp0747s0008.1.v1.1"/>
    </source>
</evidence>
<keyword evidence="3" id="KW-1185">Reference proteome</keyword>
<dbReference type="Gramene" id="Kaladp0747s0008.1.v1.1">
    <property type="protein sequence ID" value="Kaladp0747s0008.1.v1.1"/>
    <property type="gene ID" value="Kaladp0747s0008.v1.1"/>
</dbReference>
<sequence length="112" mass="12620">MLFRVSDELNLLGSEMFRGGNGEVWHSLLALSHVFLIPRLKQKVTKGLAKTLIKENVLDVLELAKLCDAPDLSLICMKLIASHFKSVEKTEGWKILQEHDPWLSSFATDISD</sequence>
<dbReference type="GO" id="GO:0009751">
    <property type="term" value="P:response to salicylic acid"/>
    <property type="evidence" value="ECO:0007669"/>
    <property type="project" value="UniProtKB-ARBA"/>
</dbReference>
<evidence type="ECO:0008006" key="4">
    <source>
        <dbReference type="Google" id="ProtNLM"/>
    </source>
</evidence>
<dbReference type="GO" id="GO:0046872">
    <property type="term" value="F:metal ion binding"/>
    <property type="evidence" value="ECO:0007669"/>
    <property type="project" value="UniProtKB-KW"/>
</dbReference>
<dbReference type="GO" id="GO:0006355">
    <property type="term" value="P:regulation of DNA-templated transcription"/>
    <property type="evidence" value="ECO:0007669"/>
    <property type="project" value="UniProtKB-ARBA"/>
</dbReference>
<reference evidence="2" key="1">
    <citation type="submission" date="2021-01" db="UniProtKB">
        <authorList>
            <consortium name="EnsemblPlants"/>
        </authorList>
    </citation>
    <scope>IDENTIFICATION</scope>
</reference>
<dbReference type="GO" id="GO:0005634">
    <property type="term" value="C:nucleus"/>
    <property type="evidence" value="ECO:0007669"/>
    <property type="project" value="TreeGrafter"/>
</dbReference>
<dbReference type="EnsemblPlants" id="Kaladp0747s0008.1.v1.1">
    <property type="protein sequence ID" value="Kaladp0747s0008.1.v1.1"/>
    <property type="gene ID" value="Kaladp0747s0008.v1.1"/>
</dbReference>
<protein>
    <recommendedName>
        <fullName evidence="4">BTB/POZ domain-containing protein</fullName>
    </recommendedName>
</protein>
<evidence type="ECO:0000313" key="3">
    <source>
        <dbReference type="Proteomes" id="UP000594263"/>
    </source>
</evidence>
<dbReference type="GO" id="GO:0005516">
    <property type="term" value="F:calmodulin binding"/>
    <property type="evidence" value="ECO:0007669"/>
    <property type="project" value="UniProtKB-ARBA"/>
</dbReference>
<dbReference type="PANTHER" id="PTHR46287:SF4">
    <property type="entry name" value="BTB_POZ AND TAZ DOMAIN-CONTAINING PROTEIN 2"/>
    <property type="match status" value="1"/>
</dbReference>
<dbReference type="GO" id="GO:0042542">
    <property type="term" value="P:response to hydrogen peroxide"/>
    <property type="evidence" value="ECO:0007669"/>
    <property type="project" value="UniProtKB-ARBA"/>
</dbReference>
<accession>A0A7N0VFJ5</accession>